<evidence type="ECO:0000313" key="9">
    <source>
        <dbReference type="Proteomes" id="UP001177023"/>
    </source>
</evidence>
<dbReference type="PANTHER" id="PTHR13082">
    <property type="entry name" value="SAP18"/>
    <property type="match status" value="1"/>
</dbReference>
<name>A0AA36FSS9_9BILA</name>
<dbReference type="Gene3D" id="3.10.20.550">
    <property type="entry name" value="ASAP complex, SAP18 subunit"/>
    <property type="match status" value="1"/>
</dbReference>
<comment type="similarity">
    <text evidence="1">Belongs to the SAP18 family.</text>
</comment>
<dbReference type="EMBL" id="CATQJA010002586">
    <property type="protein sequence ID" value="CAJ0571898.1"/>
    <property type="molecule type" value="Genomic_DNA"/>
</dbReference>
<evidence type="ECO:0000256" key="4">
    <source>
        <dbReference type="ARBA" id="ARBA00023163"/>
    </source>
</evidence>
<feature type="non-terminal residue" evidence="7">
    <location>
        <position position="1"/>
    </location>
</feature>
<evidence type="ECO:0000256" key="2">
    <source>
        <dbReference type="ARBA" id="ARBA00022491"/>
    </source>
</evidence>
<keyword evidence="4" id="KW-0804">Transcription</keyword>
<evidence type="ECO:0000256" key="1">
    <source>
        <dbReference type="ARBA" id="ARBA00009143"/>
    </source>
</evidence>
<dbReference type="EMBL" id="CATQJA010001140">
    <property type="protein sequence ID" value="CAJ0565959.1"/>
    <property type="molecule type" value="Genomic_DNA"/>
</dbReference>
<accession>A0AA36FSS9</accession>
<organism evidence="7 9">
    <name type="scientific">Mesorhabditis spiculigera</name>
    <dbReference type="NCBI Taxonomy" id="96644"/>
    <lineage>
        <taxon>Eukaryota</taxon>
        <taxon>Metazoa</taxon>
        <taxon>Ecdysozoa</taxon>
        <taxon>Nematoda</taxon>
        <taxon>Chromadorea</taxon>
        <taxon>Rhabditida</taxon>
        <taxon>Rhabditina</taxon>
        <taxon>Rhabditomorpha</taxon>
        <taxon>Rhabditoidea</taxon>
        <taxon>Rhabditidae</taxon>
        <taxon>Mesorhabditinae</taxon>
        <taxon>Mesorhabditis</taxon>
    </lineage>
</organism>
<dbReference type="InterPro" id="IPR042534">
    <property type="entry name" value="SAP18_sf"/>
</dbReference>
<dbReference type="Proteomes" id="UP001177023">
    <property type="component" value="Unassembled WGS sequence"/>
</dbReference>
<keyword evidence="3" id="KW-0805">Transcription regulation</keyword>
<reference evidence="7" key="1">
    <citation type="submission" date="2023-06" db="EMBL/GenBank/DDBJ databases">
        <authorList>
            <person name="Delattre M."/>
        </authorList>
    </citation>
    <scope>NUCLEOTIDE SEQUENCE</scope>
    <source>
        <strain evidence="7">AF72</strain>
    </source>
</reference>
<dbReference type="AlphaFoldDB" id="A0AA36FSS9"/>
<dbReference type="PANTHER" id="PTHR13082:SF0">
    <property type="entry name" value="HISTONE DEACETYLASE COMPLEX SUBUNIT SAP18"/>
    <property type="match status" value="1"/>
</dbReference>
<comment type="caution">
    <text evidence="7">The sequence shown here is derived from an EMBL/GenBank/DDBJ whole genome shotgun (WGS) entry which is preliminary data.</text>
</comment>
<protein>
    <recommendedName>
        <fullName evidence="5">18 kDa Sin3-associated polypeptide</fullName>
    </recommendedName>
</protein>
<keyword evidence="2" id="KW-0678">Repressor</keyword>
<dbReference type="GO" id="GO:0005634">
    <property type="term" value="C:nucleus"/>
    <property type="evidence" value="ECO:0007669"/>
    <property type="project" value="TreeGrafter"/>
</dbReference>
<dbReference type="Pfam" id="PF06487">
    <property type="entry name" value="SAP18"/>
    <property type="match status" value="1"/>
</dbReference>
<dbReference type="FunFam" id="3.10.20.550:FF:000001">
    <property type="entry name" value="Histone deacetylase complex subunit SAP18"/>
    <property type="match status" value="1"/>
</dbReference>
<keyword evidence="9" id="KW-1185">Reference proteome</keyword>
<evidence type="ECO:0000256" key="5">
    <source>
        <dbReference type="ARBA" id="ARBA00030511"/>
    </source>
</evidence>
<dbReference type="GO" id="GO:0003714">
    <property type="term" value="F:transcription corepressor activity"/>
    <property type="evidence" value="ECO:0007669"/>
    <property type="project" value="TreeGrafter"/>
</dbReference>
<proteinExistence type="inferred from homology"/>
<dbReference type="InterPro" id="IPR010516">
    <property type="entry name" value="SAP18"/>
</dbReference>
<gene>
    <name evidence="8" type="ORF">MSPICULIGERA_LOCUS10296</name>
    <name evidence="7" type="ORF">MSPICULIGERA_LOCUS4580</name>
</gene>
<sequence length="180" mass="20442">MTSQVISHVNPVTEKPVDREKTCPLLLRIFCSNSRHNPISEYGNRGSVPANELQVYTWLDCSLRELTQLIKEVNPEARKRGTTFDYSVVAPDRMGPRFQMREIGNTMNGSRGVDDNKTLHQCKFEIGDYIDVAITTPQFQRPGGAGPMGDRRMSGRNDYNSGPRDFGSGPRRDFNRDRFN</sequence>
<evidence type="ECO:0000313" key="7">
    <source>
        <dbReference type="EMBL" id="CAJ0565959.1"/>
    </source>
</evidence>
<feature type="region of interest" description="Disordered" evidence="6">
    <location>
        <begin position="137"/>
        <end position="180"/>
    </location>
</feature>
<feature type="compositionally biased region" description="Basic and acidic residues" evidence="6">
    <location>
        <begin position="170"/>
        <end position="180"/>
    </location>
</feature>
<evidence type="ECO:0000256" key="3">
    <source>
        <dbReference type="ARBA" id="ARBA00023015"/>
    </source>
</evidence>
<evidence type="ECO:0000256" key="6">
    <source>
        <dbReference type="SAM" id="MobiDB-lite"/>
    </source>
</evidence>
<evidence type="ECO:0000313" key="8">
    <source>
        <dbReference type="EMBL" id="CAJ0571898.1"/>
    </source>
</evidence>